<dbReference type="OrthoDB" id="19254at10239"/>
<dbReference type="Pfam" id="PF04545">
    <property type="entry name" value="Sigma70_r4"/>
    <property type="match status" value="1"/>
</dbReference>
<feature type="domain" description="RNA polymerase sigma-70" evidence="5">
    <location>
        <begin position="233"/>
        <end position="259"/>
    </location>
</feature>
<dbReference type="SUPFAM" id="SSF88946">
    <property type="entry name" value="Sigma2 domain of RNA polymerase sigma factors"/>
    <property type="match status" value="1"/>
</dbReference>
<dbReference type="PANTHER" id="PTHR30385">
    <property type="entry name" value="SIGMA FACTOR F FLAGELLAR"/>
    <property type="match status" value="1"/>
</dbReference>
<sequence>MGRKGIGKIKKAKAFKLTQEEIKELIAAAQDGSEEAEEKLIFGNERLVWKVATKYKNKVEYPQEDIYQIGVIGLMKAIRRFDLAYDVKFSTYAIPMIQGEITRFLRDDYIVKISRITRDMAFRILRHEIEQEKPEVIVETLELVTEELPFERALKRVKEALDFIFNHSIKSTDDILYNGSGGGGGNEDITFGEVISGDVNGDWGALVELKDVFHVLDEREMSIIRMRYYEDLTQSEVAKKLSLSQVQVSRLEKRILATLKDELTKEEDTMARPGDRKRAAKLLRDTDMELKDIHEVTLVPMDKLEGLEKKFRATEKEVKTVAPAQPVAKPEPEPVVEEEPIKEEKVIEVTEKKKAPKRITKEQRTQVIELLKKGVYTVPEIEEKTGVAYANIWYYANKLRIDIVKTTAGMEIVAGMEKAKKERQAVNSMIQGGNVGIAGKAPTQPSPEMIKRIASAEQKITDADIISTAPLNVGANVSPLSVGMGIRPLSKEELQPMYDRIKDRDYSKEIAMLEAASKPAESSFSMTVDLTATGNALPKGEVIGKLEQLIRVVQELPAEKVNFNMKVNN</sequence>
<reference evidence="6 7" key="1">
    <citation type="journal article" date="2015" name="Genome Announc.">
        <title>Complete Genome Sequence of Bacillus cereus Group Phage TsarBomba.</title>
        <authorList>
            <person name="Erill I."/>
            <person name="Caruso S.M."/>
        </authorList>
    </citation>
    <scope>NUCLEOTIDE SEQUENCE [LARGE SCALE GENOMIC DNA]</scope>
</reference>
<dbReference type="GO" id="GO:0016987">
    <property type="term" value="F:sigma factor activity"/>
    <property type="evidence" value="ECO:0007669"/>
    <property type="project" value="UniProtKB-KW"/>
</dbReference>
<evidence type="ECO:0000256" key="3">
    <source>
        <dbReference type="ARBA" id="ARBA00023125"/>
    </source>
</evidence>
<keyword evidence="2" id="KW-0731">Sigma factor</keyword>
<evidence type="ECO:0000259" key="5">
    <source>
        <dbReference type="PROSITE" id="PS00716"/>
    </source>
</evidence>
<dbReference type="EMBL" id="KT224359">
    <property type="protein sequence ID" value="ALA13223.1"/>
    <property type="molecule type" value="Genomic_DNA"/>
</dbReference>
<proteinExistence type="predicted"/>
<dbReference type="Pfam" id="PF04542">
    <property type="entry name" value="Sigma70_r2"/>
    <property type="match status" value="1"/>
</dbReference>
<dbReference type="KEGG" id="vg:26633453"/>
<keyword evidence="4" id="KW-0804">Transcription</keyword>
<dbReference type="InterPro" id="IPR007627">
    <property type="entry name" value="RNA_pol_sigma70_r2"/>
</dbReference>
<keyword evidence="7" id="KW-1185">Reference proteome</keyword>
<keyword evidence="1" id="KW-0805">Transcription regulation</keyword>
<dbReference type="Gene3D" id="1.20.120.1810">
    <property type="match status" value="1"/>
</dbReference>
<evidence type="ECO:0000256" key="1">
    <source>
        <dbReference type="ARBA" id="ARBA00023015"/>
    </source>
</evidence>
<dbReference type="NCBIfam" id="TIGR02937">
    <property type="entry name" value="sigma70-ECF"/>
    <property type="match status" value="2"/>
</dbReference>
<name>A0A0K2D0H6_9CAUD</name>
<dbReference type="InterPro" id="IPR013325">
    <property type="entry name" value="RNA_pol_sigma_r2"/>
</dbReference>
<organism evidence="6 7">
    <name type="scientific">Bacillus phage TsarBomba</name>
    <dbReference type="NCBI Taxonomy" id="1690456"/>
    <lineage>
        <taxon>Viruses</taxon>
        <taxon>Duplodnaviria</taxon>
        <taxon>Heunggongvirae</taxon>
        <taxon>Uroviricota</taxon>
        <taxon>Caudoviricetes</taxon>
        <taxon>Herelleviridae</taxon>
        <taxon>Bastillevirinae</taxon>
        <taxon>Tsarbombavirus</taxon>
        <taxon>Tsarbombavirus tsarbomba</taxon>
    </lineage>
</organism>
<gene>
    <name evidence="6" type="ORF">TSARBOMBA_190</name>
</gene>
<dbReference type="InterPro" id="IPR007630">
    <property type="entry name" value="RNA_pol_sigma70_r4"/>
</dbReference>
<evidence type="ECO:0000256" key="2">
    <source>
        <dbReference type="ARBA" id="ARBA00023082"/>
    </source>
</evidence>
<evidence type="ECO:0000313" key="6">
    <source>
        <dbReference type="EMBL" id="ALA13223.1"/>
    </source>
</evidence>
<dbReference type="InterPro" id="IPR000943">
    <property type="entry name" value="RNA_pol_sigma70"/>
</dbReference>
<dbReference type="InterPro" id="IPR014284">
    <property type="entry name" value="RNA_pol_sigma-70_dom"/>
</dbReference>
<dbReference type="PRINTS" id="PR00046">
    <property type="entry name" value="SIGMA70FCT"/>
</dbReference>
<dbReference type="GO" id="GO:0006352">
    <property type="term" value="P:DNA-templated transcription initiation"/>
    <property type="evidence" value="ECO:0007669"/>
    <property type="project" value="InterPro"/>
</dbReference>
<evidence type="ECO:0000313" key="7">
    <source>
        <dbReference type="Proteomes" id="UP000204602"/>
    </source>
</evidence>
<dbReference type="GeneID" id="26633453"/>
<dbReference type="Gene3D" id="1.20.140.160">
    <property type="match status" value="1"/>
</dbReference>
<dbReference type="RefSeq" id="YP_009207005.1">
    <property type="nucleotide sequence ID" value="NC_028890.1"/>
</dbReference>
<dbReference type="PANTHER" id="PTHR30385:SF4">
    <property type="entry name" value="RNA POLYMERASE SIGMA-E FACTOR"/>
    <property type="match status" value="1"/>
</dbReference>
<keyword evidence="3" id="KW-0238">DNA-binding</keyword>
<dbReference type="PROSITE" id="PS00716">
    <property type="entry name" value="SIGMA70_2"/>
    <property type="match status" value="1"/>
</dbReference>
<dbReference type="Proteomes" id="UP000204602">
    <property type="component" value="Segment"/>
</dbReference>
<accession>A0A0K2D0H6</accession>
<dbReference type="GO" id="GO:0003677">
    <property type="term" value="F:DNA binding"/>
    <property type="evidence" value="ECO:0007669"/>
    <property type="project" value="UniProtKB-KW"/>
</dbReference>
<evidence type="ECO:0000256" key="4">
    <source>
        <dbReference type="ARBA" id="ARBA00023163"/>
    </source>
</evidence>
<protein>
    <submittedName>
        <fullName evidence="6">RNA polymerase sigma factor</fullName>
    </submittedName>
</protein>
<dbReference type="CDD" id="cd06171">
    <property type="entry name" value="Sigma70_r4"/>
    <property type="match status" value="1"/>
</dbReference>
<dbReference type="SUPFAM" id="SSF88659">
    <property type="entry name" value="Sigma3 and sigma4 domains of RNA polymerase sigma factors"/>
    <property type="match status" value="1"/>
</dbReference>
<dbReference type="InterPro" id="IPR013324">
    <property type="entry name" value="RNA_pol_sigma_r3/r4-like"/>
</dbReference>